<dbReference type="EMBL" id="JAHRHJ020000008">
    <property type="protein sequence ID" value="KAH9303820.1"/>
    <property type="molecule type" value="Genomic_DNA"/>
</dbReference>
<protein>
    <recommendedName>
        <fullName evidence="1">F-box domain-containing protein</fullName>
    </recommendedName>
</protein>
<keyword evidence="3" id="KW-1185">Reference proteome</keyword>
<dbReference type="Gene3D" id="1.20.1280.50">
    <property type="match status" value="1"/>
</dbReference>
<dbReference type="OMA" id="ENSNFWH"/>
<reference evidence="2 3" key="1">
    <citation type="journal article" date="2021" name="Nat. Plants">
        <title>The Taxus genome provides insights into paclitaxel biosynthesis.</title>
        <authorList>
            <person name="Xiong X."/>
            <person name="Gou J."/>
            <person name="Liao Q."/>
            <person name="Li Y."/>
            <person name="Zhou Q."/>
            <person name="Bi G."/>
            <person name="Li C."/>
            <person name="Du R."/>
            <person name="Wang X."/>
            <person name="Sun T."/>
            <person name="Guo L."/>
            <person name="Liang H."/>
            <person name="Lu P."/>
            <person name="Wu Y."/>
            <person name="Zhang Z."/>
            <person name="Ro D.K."/>
            <person name="Shang Y."/>
            <person name="Huang S."/>
            <person name="Yan J."/>
        </authorList>
    </citation>
    <scope>NUCLEOTIDE SEQUENCE [LARGE SCALE GENOMIC DNA]</scope>
    <source>
        <strain evidence="2">Ta-2019</strain>
    </source>
</reference>
<comment type="caution">
    <text evidence="2">The sequence shown here is derived from an EMBL/GenBank/DDBJ whole genome shotgun (WGS) entry which is preliminary data.</text>
</comment>
<dbReference type="InterPro" id="IPR036047">
    <property type="entry name" value="F-box-like_dom_sf"/>
</dbReference>
<evidence type="ECO:0000313" key="2">
    <source>
        <dbReference type="EMBL" id="KAH9303820.1"/>
    </source>
</evidence>
<dbReference type="Proteomes" id="UP000824469">
    <property type="component" value="Unassembled WGS sequence"/>
</dbReference>
<dbReference type="InterPro" id="IPR001810">
    <property type="entry name" value="F-box_dom"/>
</dbReference>
<feature type="domain" description="F-box" evidence="1">
    <location>
        <begin position="50"/>
        <end position="90"/>
    </location>
</feature>
<accession>A0AA38FIJ0</accession>
<dbReference type="PANTHER" id="PTHR31370">
    <property type="entry name" value="F-BOX PROTEIN FAMILY-LIKE"/>
    <property type="match status" value="1"/>
</dbReference>
<evidence type="ECO:0000313" key="3">
    <source>
        <dbReference type="Proteomes" id="UP000824469"/>
    </source>
</evidence>
<organism evidence="2 3">
    <name type="scientific">Taxus chinensis</name>
    <name type="common">Chinese yew</name>
    <name type="synonym">Taxus wallichiana var. chinensis</name>
    <dbReference type="NCBI Taxonomy" id="29808"/>
    <lineage>
        <taxon>Eukaryota</taxon>
        <taxon>Viridiplantae</taxon>
        <taxon>Streptophyta</taxon>
        <taxon>Embryophyta</taxon>
        <taxon>Tracheophyta</taxon>
        <taxon>Spermatophyta</taxon>
        <taxon>Pinopsida</taxon>
        <taxon>Pinidae</taxon>
        <taxon>Conifers II</taxon>
        <taxon>Cupressales</taxon>
        <taxon>Taxaceae</taxon>
        <taxon>Taxus</taxon>
    </lineage>
</organism>
<sequence>MLAEYPSQSCENGDLCCCGSNMRPEEPQTPGKKHTQKSRIDNVFSDVAEDVVICILSFLSPSEISACRCLNRRLHGLCSDDRKVWFAMCERRWGAKTEVKKWGNGKIKYRVLYEFLEKWENLVGFWRGVGQGRLGPLVTFDWGNYSMIGNRIIPVMPGSYEVRKVPFLWMGISSEGKGLCFIDPNWLLDSALGKNCRIGRGLDLFSGFGKGSDGGSDLFSDFGVGTGSWSASLAILEGGLGLLDRKMDRGARVSRIRNPFEIWEVEDGAREGLVVVNLSFVGNSHIVVEENQDRNWAKNCPLARSNSHWDLSKKKSRGLMEDGSNYGSLPDRLQTEICEYFASKVSLGGDSSVRKQRRKEKAKGSHGRRKLDAEHFVKIVNCYPTPACPLQGLWKGISDSMSLEFILVSYNECGGIVCKKVGGHLQNIAVYSSVSWPADYTSYTDLNFSAKEEELYNCRTHIRPMDDVKTNINKCTVYEEGEVTRVLCINSDSAGFRNGIGVSTISNTE</sequence>
<dbReference type="SUPFAM" id="SSF81383">
    <property type="entry name" value="F-box domain"/>
    <property type="match status" value="1"/>
</dbReference>
<gene>
    <name evidence="2" type="ORF">KI387_008224</name>
</gene>
<proteinExistence type="predicted"/>
<evidence type="ECO:0000259" key="1">
    <source>
        <dbReference type="Pfam" id="PF12937"/>
    </source>
</evidence>
<dbReference type="AlphaFoldDB" id="A0AA38FIJ0"/>
<dbReference type="Pfam" id="PF12937">
    <property type="entry name" value="F-box-like"/>
    <property type="match status" value="1"/>
</dbReference>
<dbReference type="InterPro" id="IPR040275">
    <property type="entry name" value="At5g39450-like"/>
</dbReference>
<feature type="non-terminal residue" evidence="2">
    <location>
        <position position="509"/>
    </location>
</feature>
<name>A0AA38FIJ0_TAXCH</name>